<protein>
    <submittedName>
        <fullName evidence="1">Uncharacterized protein</fullName>
    </submittedName>
</protein>
<gene>
    <name evidence="1" type="ORF">MTUNDRAET4_0263</name>
</gene>
<sequence>MTRRAICGCAAYNHSARKYAYRDCDWSAAEGNGLSVAVVAGEAKRAFRGEAPRRISPRGGKVKSFSRHETIWRRNCFNVPVSMAGPQLKRRRFILWPLAGR</sequence>
<dbReference type="EMBL" id="LR536450">
    <property type="protein sequence ID" value="VFU07156.1"/>
    <property type="molecule type" value="Genomic_DNA"/>
</dbReference>
<proteinExistence type="predicted"/>
<organism evidence="1 2">
    <name type="scientific">Methylocella tundrae</name>
    <dbReference type="NCBI Taxonomy" id="227605"/>
    <lineage>
        <taxon>Bacteria</taxon>
        <taxon>Pseudomonadati</taxon>
        <taxon>Pseudomonadota</taxon>
        <taxon>Alphaproteobacteria</taxon>
        <taxon>Hyphomicrobiales</taxon>
        <taxon>Beijerinckiaceae</taxon>
        <taxon>Methylocella</taxon>
    </lineage>
</organism>
<dbReference type="AlphaFoldDB" id="A0A4U8YTW3"/>
<evidence type="ECO:0000313" key="1">
    <source>
        <dbReference type="EMBL" id="VFU07156.1"/>
    </source>
</evidence>
<accession>A0A4U8YTW3</accession>
<reference evidence="1 2" key="1">
    <citation type="submission" date="2019-03" db="EMBL/GenBank/DDBJ databases">
        <authorList>
            <person name="Kox A.R. M."/>
        </authorList>
    </citation>
    <scope>NUCLEOTIDE SEQUENCE [LARGE SCALE GENOMIC DNA]</scope>
    <source>
        <strain evidence="1">MTUNDRAET4 annotated genome</strain>
    </source>
</reference>
<name>A0A4U8YTW3_METTU</name>
<evidence type="ECO:0000313" key="2">
    <source>
        <dbReference type="Proteomes" id="UP000294360"/>
    </source>
</evidence>
<dbReference type="Proteomes" id="UP000294360">
    <property type="component" value="Chromosome"/>
</dbReference>
<dbReference type="KEGG" id="mtun:MTUNDRAET4_0263"/>